<dbReference type="PANTHER" id="PTHR22916">
    <property type="entry name" value="GLYCOSYLTRANSFERASE"/>
    <property type="match status" value="1"/>
</dbReference>
<dbReference type="Proteomes" id="UP000199053">
    <property type="component" value="Unassembled WGS sequence"/>
</dbReference>
<dbReference type="InterPro" id="IPR001173">
    <property type="entry name" value="Glyco_trans_2-like"/>
</dbReference>
<dbReference type="SUPFAM" id="SSF53448">
    <property type="entry name" value="Nucleotide-diphospho-sugar transferases"/>
    <property type="match status" value="1"/>
</dbReference>
<proteinExistence type="predicted"/>
<dbReference type="Gene3D" id="3.90.550.10">
    <property type="entry name" value="Spore Coat Polysaccharide Biosynthesis Protein SpsA, Chain A"/>
    <property type="match status" value="1"/>
</dbReference>
<keyword evidence="3" id="KW-1185">Reference proteome</keyword>
<sequence length="299" mass="34228">MSVDKNKSFPEISVIIPTYNRSELLCRALRSALVQSFTDFECLIVNDGSTDDTVQMLTEFTDVRMKVLFQENRGVSAARNFAIKESKGKYIALLDSDDEWLPKKLEMQLAFMKSEELDISQTNEIWVRNEKRVNQSKKYAKPEGMFFDKSLETCLISPSCAMFSKKFWDSVGPFDENMPACEDYDLWIRSGFKFPVGLLEDRLTIKYGGRPDQLTNSVGCFDLYRIYSIIKLLHSNELSLDELELAKVELQRKVSYFVGGCRKRGKLEQAEKVEQMVKNVLEGQSVSPADILPDQIISV</sequence>
<reference evidence="3" key="1">
    <citation type="submission" date="2016-10" db="EMBL/GenBank/DDBJ databases">
        <authorList>
            <person name="Varghese N."/>
            <person name="Submissions S."/>
        </authorList>
    </citation>
    <scope>NUCLEOTIDE SEQUENCE [LARGE SCALE GENOMIC DNA]</scope>
    <source>
        <strain evidence="3">DSM 16995</strain>
    </source>
</reference>
<dbReference type="CDD" id="cd00761">
    <property type="entry name" value="Glyco_tranf_GTA_type"/>
    <property type="match status" value="1"/>
</dbReference>
<name>A0A1G9EKB1_9BACT</name>
<gene>
    <name evidence="2" type="ORF">SAMN05660337_1155</name>
</gene>
<dbReference type="InterPro" id="IPR029044">
    <property type="entry name" value="Nucleotide-diphossugar_trans"/>
</dbReference>
<organism evidence="2 3">
    <name type="scientific">Maridesulfovibrio ferrireducens</name>
    <dbReference type="NCBI Taxonomy" id="246191"/>
    <lineage>
        <taxon>Bacteria</taxon>
        <taxon>Pseudomonadati</taxon>
        <taxon>Thermodesulfobacteriota</taxon>
        <taxon>Desulfovibrionia</taxon>
        <taxon>Desulfovibrionales</taxon>
        <taxon>Desulfovibrionaceae</taxon>
        <taxon>Maridesulfovibrio</taxon>
    </lineage>
</organism>
<evidence type="ECO:0000313" key="2">
    <source>
        <dbReference type="EMBL" id="SDK76574.1"/>
    </source>
</evidence>
<protein>
    <submittedName>
        <fullName evidence="2">Glycosyl transferase family 2</fullName>
    </submittedName>
</protein>
<evidence type="ECO:0000313" key="3">
    <source>
        <dbReference type="Proteomes" id="UP000199053"/>
    </source>
</evidence>
<evidence type="ECO:0000259" key="1">
    <source>
        <dbReference type="Pfam" id="PF00535"/>
    </source>
</evidence>
<dbReference type="PANTHER" id="PTHR22916:SF3">
    <property type="entry name" value="UDP-GLCNAC:BETAGAL BETA-1,3-N-ACETYLGLUCOSAMINYLTRANSFERASE-LIKE PROTEIN 1"/>
    <property type="match status" value="1"/>
</dbReference>
<dbReference type="STRING" id="246191.SAMN05660337_1155"/>
<feature type="domain" description="Glycosyltransferase 2-like" evidence="1">
    <location>
        <begin position="13"/>
        <end position="166"/>
    </location>
</feature>
<dbReference type="GO" id="GO:0016758">
    <property type="term" value="F:hexosyltransferase activity"/>
    <property type="evidence" value="ECO:0007669"/>
    <property type="project" value="UniProtKB-ARBA"/>
</dbReference>
<dbReference type="AlphaFoldDB" id="A0A1G9EKB1"/>
<keyword evidence="2" id="KW-0808">Transferase</keyword>
<dbReference type="OrthoDB" id="5291101at2"/>
<dbReference type="EMBL" id="FNGA01000002">
    <property type="protein sequence ID" value="SDK76574.1"/>
    <property type="molecule type" value="Genomic_DNA"/>
</dbReference>
<accession>A0A1G9EKB1</accession>
<dbReference type="RefSeq" id="WP_092159190.1">
    <property type="nucleotide sequence ID" value="NZ_FNGA01000002.1"/>
</dbReference>
<dbReference type="Pfam" id="PF00535">
    <property type="entry name" value="Glycos_transf_2"/>
    <property type="match status" value="1"/>
</dbReference>